<evidence type="ECO:0000256" key="2">
    <source>
        <dbReference type="ARBA" id="ARBA00022801"/>
    </source>
</evidence>
<comment type="caution">
    <text evidence="4">The sequence shown here is derived from an EMBL/GenBank/DDBJ whole genome shotgun (WGS) entry which is preliminary data.</text>
</comment>
<accession>A0AAV5B1E9</accession>
<evidence type="ECO:0000256" key="1">
    <source>
        <dbReference type="ARBA" id="ARBA00006625"/>
    </source>
</evidence>
<protein>
    <submittedName>
        <fullName evidence="4">Choloylglycine hydrolase</fullName>
    </submittedName>
</protein>
<feature type="domain" description="Choloylglycine hydrolase/NAAA C-terminal" evidence="3">
    <location>
        <begin position="2"/>
        <end position="304"/>
    </location>
</feature>
<dbReference type="InterPro" id="IPR052193">
    <property type="entry name" value="Peptidase_C59"/>
</dbReference>
<dbReference type="RefSeq" id="WP_265590629.1">
    <property type="nucleotide sequence ID" value="NZ_BQKC01000001.1"/>
</dbReference>
<dbReference type="GO" id="GO:0016787">
    <property type="term" value="F:hydrolase activity"/>
    <property type="evidence" value="ECO:0007669"/>
    <property type="project" value="UniProtKB-KW"/>
</dbReference>
<dbReference type="Gene3D" id="3.60.60.10">
    <property type="entry name" value="Penicillin V Acylase, Chain A"/>
    <property type="match status" value="1"/>
</dbReference>
<evidence type="ECO:0000313" key="5">
    <source>
        <dbReference type="Proteomes" id="UP001055025"/>
    </source>
</evidence>
<reference evidence="4" key="1">
    <citation type="journal article" date="2022" name="Int. J. Syst. Evol. Microbiol.">
        <title>Granulimonas faecalis gen. nov., sp. nov., and Leptogranulimonas caecicola gen. nov., sp. nov., novel lactate-producing Atopobiaceae bacteria isolated from mouse intestines, and an emended description of the family Atopobiaceae.</title>
        <authorList>
            <person name="Morinaga K."/>
            <person name="Kusada H."/>
            <person name="Sakamoto S."/>
            <person name="Murakami T."/>
            <person name="Toyoda A."/>
            <person name="Mori H."/>
            <person name="Meng X.Y."/>
            <person name="Takashino M."/>
            <person name="Murotomi K."/>
            <person name="Tamaki H."/>
        </authorList>
    </citation>
    <scope>NUCLEOTIDE SEQUENCE</scope>
    <source>
        <strain evidence="4">OPF53</strain>
    </source>
</reference>
<dbReference type="InterPro" id="IPR029132">
    <property type="entry name" value="CBAH/NAAA_C"/>
</dbReference>
<evidence type="ECO:0000313" key="4">
    <source>
        <dbReference type="EMBL" id="GJM54962.1"/>
    </source>
</evidence>
<dbReference type="SUPFAM" id="SSF56235">
    <property type="entry name" value="N-terminal nucleophile aminohydrolases (Ntn hydrolases)"/>
    <property type="match status" value="1"/>
</dbReference>
<name>A0AAV5B1E9_9ACTN</name>
<dbReference type="PANTHER" id="PTHR35527">
    <property type="entry name" value="CHOLOYLGLYCINE HYDROLASE"/>
    <property type="match status" value="1"/>
</dbReference>
<evidence type="ECO:0000259" key="3">
    <source>
        <dbReference type="Pfam" id="PF02275"/>
    </source>
</evidence>
<gene>
    <name evidence="4" type="ORF">ATOP_06170</name>
</gene>
<dbReference type="EMBL" id="BQKC01000001">
    <property type="protein sequence ID" value="GJM54962.1"/>
    <property type="molecule type" value="Genomic_DNA"/>
</dbReference>
<proteinExistence type="inferred from homology"/>
<dbReference type="AlphaFoldDB" id="A0AAV5B1E9"/>
<dbReference type="CDD" id="cd00542">
    <property type="entry name" value="Ntn_PVA"/>
    <property type="match status" value="1"/>
</dbReference>
<keyword evidence="2 4" id="KW-0378">Hydrolase</keyword>
<keyword evidence="5" id="KW-1185">Reference proteome</keyword>
<comment type="similarity">
    <text evidence="1">Belongs to the peptidase C59 family.</text>
</comment>
<dbReference type="Proteomes" id="UP001055025">
    <property type="component" value="Unassembled WGS sequence"/>
</dbReference>
<dbReference type="Pfam" id="PF02275">
    <property type="entry name" value="CBAH"/>
    <property type="match status" value="1"/>
</dbReference>
<dbReference type="InterPro" id="IPR029055">
    <property type="entry name" value="Ntn_hydrolases_N"/>
</dbReference>
<dbReference type="PANTHER" id="PTHR35527:SF2">
    <property type="entry name" value="HYDROLASE"/>
    <property type="match status" value="1"/>
</dbReference>
<organism evidence="4 5">
    <name type="scientific">Granulimonas faecalis</name>
    <dbReference type="NCBI Taxonomy" id="2894155"/>
    <lineage>
        <taxon>Bacteria</taxon>
        <taxon>Bacillati</taxon>
        <taxon>Actinomycetota</taxon>
        <taxon>Coriobacteriia</taxon>
        <taxon>Coriobacteriales</taxon>
        <taxon>Kribbibacteriaceae</taxon>
        <taxon>Granulimonas</taxon>
    </lineage>
</organism>
<sequence length="317" mass="34890">MCTAVRFCDPEGHLYCGRNYDWGVSYGEGPVAVPAGWEWRSRHEGTFKTRTGLIGMSIVEEGMPLFFDCANEDGLYCAGLSFAGGFGVYRDPEEGKTNIASFEMPLWVCGTFSSVDEVEEALADAAITNDSFSSALEPSSLHWFVADAERSIVVEQDADGLKVSHDGFDVLTNQPEFRFHCENMRNYVHLDNAWTPEVTLREEHLTAMGVGPSMMGLPGDPSAISRFVCVAILNALYPDEEGEKANVARLFRTLGAVSMVKGHCRQESGDFEYTFYTGGYSSASKTYYYSTYEDPALRTVTFDDCRGVDGLAKVAAV</sequence>